<keyword evidence="4" id="KW-0255">Endonuclease</keyword>
<dbReference type="GO" id="GO:0045892">
    <property type="term" value="P:negative regulation of DNA-templated transcription"/>
    <property type="evidence" value="ECO:0007669"/>
    <property type="project" value="TreeGrafter"/>
</dbReference>
<keyword evidence="2" id="KW-1277">Toxin-antitoxin system</keyword>
<evidence type="ECO:0000256" key="6">
    <source>
        <dbReference type="ARBA" id="ARBA00030388"/>
    </source>
</evidence>
<dbReference type="OrthoDB" id="9801102at2"/>
<dbReference type="SUPFAM" id="SSF143011">
    <property type="entry name" value="RelE-like"/>
    <property type="match status" value="1"/>
</dbReference>
<evidence type="ECO:0000256" key="4">
    <source>
        <dbReference type="ARBA" id="ARBA00022759"/>
    </source>
</evidence>
<dbReference type="EMBL" id="FRYK01000001">
    <property type="protein sequence ID" value="SHO71737.1"/>
    <property type="molecule type" value="Genomic_DNA"/>
</dbReference>
<dbReference type="AlphaFoldDB" id="A0A1M7ZT02"/>
<dbReference type="NCBIfam" id="TIGR02116">
    <property type="entry name" value="toxin_Txe_YoeB"/>
    <property type="match status" value="1"/>
</dbReference>
<dbReference type="Proteomes" id="UP000184611">
    <property type="component" value="Unassembled WGS sequence"/>
</dbReference>
<keyword evidence="8" id="KW-1185">Reference proteome</keyword>
<sequence length="93" mass="10743">MGKFRLKVTKIAQKDIDNHIKSGNKNSIKAIEKIMVELTDNPFEGYGNPEALKYEFSGYWSRKINQKDRMIYKVEENIVTVTIVSAMGHYSDK</sequence>
<reference evidence="8" key="1">
    <citation type="submission" date="2016-12" db="EMBL/GenBank/DDBJ databases">
        <authorList>
            <person name="Varghese N."/>
            <person name="Submissions S."/>
        </authorList>
    </citation>
    <scope>NUCLEOTIDE SEQUENCE [LARGE SCALE GENOMIC DNA]</scope>
    <source>
        <strain evidence="8">DSM 18830</strain>
    </source>
</reference>
<evidence type="ECO:0000256" key="3">
    <source>
        <dbReference type="ARBA" id="ARBA00022722"/>
    </source>
</evidence>
<evidence type="ECO:0000313" key="7">
    <source>
        <dbReference type="EMBL" id="SHO71737.1"/>
    </source>
</evidence>
<proteinExistence type="inferred from homology"/>
<dbReference type="Pfam" id="PF06769">
    <property type="entry name" value="YoeB_toxin"/>
    <property type="match status" value="1"/>
</dbReference>
<dbReference type="RefSeq" id="WP_073580306.1">
    <property type="nucleotide sequence ID" value="NZ_CBCSEA010000003.1"/>
</dbReference>
<dbReference type="Gene3D" id="3.30.2310.20">
    <property type="entry name" value="RelE-like"/>
    <property type="match status" value="1"/>
</dbReference>
<organism evidence="7 8">
    <name type="scientific">Flavobacterium cucumis</name>
    <dbReference type="NCBI Taxonomy" id="416016"/>
    <lineage>
        <taxon>Bacteria</taxon>
        <taxon>Pseudomonadati</taxon>
        <taxon>Bacteroidota</taxon>
        <taxon>Flavobacteriia</taxon>
        <taxon>Flavobacteriales</taxon>
        <taxon>Flavobacteriaceae</taxon>
        <taxon>Flavobacterium</taxon>
    </lineage>
</organism>
<keyword evidence="5" id="KW-0378">Hydrolase</keyword>
<dbReference type="InterPro" id="IPR009614">
    <property type="entry name" value="YoeB_toxin"/>
</dbReference>
<dbReference type="PANTHER" id="PTHR38039:SF1">
    <property type="entry name" value="TOXIN YOEB"/>
    <property type="match status" value="1"/>
</dbReference>
<evidence type="ECO:0000313" key="8">
    <source>
        <dbReference type="Proteomes" id="UP000184611"/>
    </source>
</evidence>
<dbReference type="GO" id="GO:0006401">
    <property type="term" value="P:RNA catabolic process"/>
    <property type="evidence" value="ECO:0007669"/>
    <property type="project" value="InterPro"/>
</dbReference>
<dbReference type="GO" id="GO:0004519">
    <property type="term" value="F:endonuclease activity"/>
    <property type="evidence" value="ECO:0007669"/>
    <property type="project" value="UniProtKB-KW"/>
</dbReference>
<evidence type="ECO:0000256" key="2">
    <source>
        <dbReference type="ARBA" id="ARBA00022649"/>
    </source>
</evidence>
<name>A0A1M7ZT02_9FLAO</name>
<dbReference type="InterPro" id="IPR035093">
    <property type="entry name" value="RelE/ParE_toxin_dom_sf"/>
</dbReference>
<evidence type="ECO:0000256" key="5">
    <source>
        <dbReference type="ARBA" id="ARBA00022801"/>
    </source>
</evidence>
<accession>A0A1M7ZT02</accession>
<comment type="similarity">
    <text evidence="1">Belongs to the YoeB family.</text>
</comment>
<protein>
    <recommendedName>
        <fullName evidence="6">Putative mRNA interferase YoeB</fullName>
    </recommendedName>
</protein>
<keyword evidence="3" id="KW-0540">Nuclease</keyword>
<gene>
    <name evidence="7" type="ORF">SAMN05443547_0047</name>
</gene>
<dbReference type="PANTHER" id="PTHR38039">
    <property type="entry name" value="TOXIN YOEB"/>
    <property type="match status" value="1"/>
</dbReference>
<dbReference type="STRING" id="416016.SAMN05443547_0047"/>
<dbReference type="GO" id="GO:0016787">
    <property type="term" value="F:hydrolase activity"/>
    <property type="evidence" value="ECO:0007669"/>
    <property type="project" value="UniProtKB-KW"/>
</dbReference>
<evidence type="ECO:0000256" key="1">
    <source>
        <dbReference type="ARBA" id="ARBA00008172"/>
    </source>
</evidence>